<evidence type="ECO:0000313" key="3">
    <source>
        <dbReference type="Proteomes" id="UP000887458"/>
    </source>
</evidence>
<dbReference type="Pfam" id="PF00106">
    <property type="entry name" value="adh_short"/>
    <property type="match status" value="2"/>
</dbReference>
<keyword evidence="1" id="KW-0560">Oxidoreductase</keyword>
<protein>
    <submittedName>
        <fullName evidence="2">Dehydrogenase/reductase SDR member 7</fullName>
    </submittedName>
</protein>
<dbReference type="InterPro" id="IPR053011">
    <property type="entry name" value="SDR_family_member_7"/>
</dbReference>
<dbReference type="Gene3D" id="3.40.50.720">
    <property type="entry name" value="NAD(P)-binding Rossmann-like Domain"/>
    <property type="match status" value="2"/>
</dbReference>
<dbReference type="InterPro" id="IPR036291">
    <property type="entry name" value="NAD(P)-bd_dom_sf"/>
</dbReference>
<dbReference type="PANTHER" id="PTHR44269:SF1">
    <property type="entry name" value="DEHYDROGENASE_REDUCTASE SDR FAMILY MEMBER 7"/>
    <property type="match status" value="1"/>
</dbReference>
<name>A0ABQ8JCD8_DERPT</name>
<reference evidence="2 3" key="1">
    <citation type="journal article" date="2018" name="J. Allergy Clin. Immunol.">
        <title>High-quality assembly of Dermatophagoides pteronyssinus genome and transcriptome reveals a wide range of novel allergens.</title>
        <authorList>
            <person name="Liu X.Y."/>
            <person name="Yang K.Y."/>
            <person name="Wang M.Q."/>
            <person name="Kwok J.S."/>
            <person name="Zeng X."/>
            <person name="Yang Z."/>
            <person name="Xiao X.J."/>
            <person name="Lau C.P."/>
            <person name="Li Y."/>
            <person name="Huang Z.M."/>
            <person name="Ba J.G."/>
            <person name="Yim A.K."/>
            <person name="Ouyang C.Y."/>
            <person name="Ngai S.M."/>
            <person name="Chan T.F."/>
            <person name="Leung E.L."/>
            <person name="Liu L."/>
            <person name="Liu Z.G."/>
            <person name="Tsui S.K."/>
        </authorList>
    </citation>
    <scope>NUCLEOTIDE SEQUENCE [LARGE SCALE GENOMIC DNA]</scope>
    <source>
        <strain evidence="2">Derp</strain>
    </source>
</reference>
<evidence type="ECO:0000313" key="2">
    <source>
        <dbReference type="EMBL" id="KAH9420279.1"/>
    </source>
</evidence>
<dbReference type="PANTHER" id="PTHR44269">
    <property type="entry name" value="DEHYDROGENASE/REDUCTASE SDR FAMILY MEMBER 7-RELATED"/>
    <property type="match status" value="1"/>
</dbReference>
<dbReference type="EMBL" id="NJHN03000051">
    <property type="protein sequence ID" value="KAH9420279.1"/>
    <property type="molecule type" value="Genomic_DNA"/>
</dbReference>
<reference evidence="2 3" key="2">
    <citation type="journal article" date="2022" name="Mol. Biol. Evol.">
        <title>Comparative Genomics Reveals Insights into the Divergent Evolution of Astigmatic Mites and Household Pest Adaptations.</title>
        <authorList>
            <person name="Xiong Q."/>
            <person name="Wan A.T."/>
            <person name="Liu X."/>
            <person name="Fung C.S."/>
            <person name="Xiao X."/>
            <person name="Malainual N."/>
            <person name="Hou J."/>
            <person name="Wang L."/>
            <person name="Wang M."/>
            <person name="Yang K.Y."/>
            <person name="Cui Y."/>
            <person name="Leung E.L."/>
            <person name="Nong W."/>
            <person name="Shin S.K."/>
            <person name="Au S.W."/>
            <person name="Jeong K.Y."/>
            <person name="Chew F.T."/>
            <person name="Hui J.H."/>
            <person name="Leung T.F."/>
            <person name="Tungtrongchitr A."/>
            <person name="Zhong N."/>
            <person name="Liu Z."/>
            <person name="Tsui S.K."/>
        </authorList>
    </citation>
    <scope>NUCLEOTIDE SEQUENCE [LARGE SCALE GENOMIC DNA]</scope>
    <source>
        <strain evidence="2">Derp</strain>
    </source>
</reference>
<dbReference type="SUPFAM" id="SSF51735">
    <property type="entry name" value="NAD(P)-binding Rossmann-fold domains"/>
    <property type="match status" value="2"/>
</dbReference>
<dbReference type="PRINTS" id="PR00081">
    <property type="entry name" value="GDHRDH"/>
</dbReference>
<dbReference type="PRINTS" id="PR00080">
    <property type="entry name" value="SDRFAMILY"/>
</dbReference>
<comment type="caution">
    <text evidence="2">The sequence shown here is derived from an EMBL/GenBank/DDBJ whole genome shotgun (WGS) entry which is preliminary data.</text>
</comment>
<sequence>MFMILSITVFGFFIGWWWFHLDCDLETYLALKFGRSIDSLNGKIIWITGASSGIGEGLAYNLASVGCKLILSATNESKLRDVAKRCVEIGRYSENDVLVLPFNITDTDCHQQMLDKVLQHFNKLDILVNNAGRSQRASFLEIEPEVDKQLFDINVFGLVNLTRVVLRYFLEYNPDGQFGVTSSTAGLLGVPYSASYTGSKHALHGYFECLRTELGRRKISITIFCVGPVFSNLLEKAFTGEPGKLVGGKQPAESKQKLSAKRCSYLMAIALANHIDQSWISLQPILTFHYFAVYFPQLFRKIFPYFYDEKRSQEFRDGTIKGKVVWITGASSGIGEHLAYVLASNGAKLILSGRDESRLNKVAQTSCSIANYDEQNVLVLPFDIIDRHCHQQMMDKVLKHFNRLDILVNNAGRAQRSWFVDVDSEIDHELFEINVFGLVNLTRIVLRYFLEHNPDGQFGVTTSTAGIVGSPFVSSYSASKHALHGYFESLRNELGSQQTTNNIGITLFCVGPTFSNILYNAFTGKPGEIARQIQPPLSNRMTTERCAYLMAIALANRLDQVWITRQPTLLMHYVSQYLPQLFRKIAPKYLSKKMLKHLRDLK</sequence>
<proteinExistence type="predicted"/>
<organism evidence="2 3">
    <name type="scientific">Dermatophagoides pteronyssinus</name>
    <name type="common">European house dust mite</name>
    <dbReference type="NCBI Taxonomy" id="6956"/>
    <lineage>
        <taxon>Eukaryota</taxon>
        <taxon>Metazoa</taxon>
        <taxon>Ecdysozoa</taxon>
        <taxon>Arthropoda</taxon>
        <taxon>Chelicerata</taxon>
        <taxon>Arachnida</taxon>
        <taxon>Acari</taxon>
        <taxon>Acariformes</taxon>
        <taxon>Sarcoptiformes</taxon>
        <taxon>Astigmata</taxon>
        <taxon>Psoroptidia</taxon>
        <taxon>Analgoidea</taxon>
        <taxon>Pyroglyphidae</taxon>
        <taxon>Dermatophagoidinae</taxon>
        <taxon>Dermatophagoides</taxon>
    </lineage>
</organism>
<dbReference type="InterPro" id="IPR020904">
    <property type="entry name" value="Sc_DH/Rdtase_CS"/>
</dbReference>
<gene>
    <name evidence="2" type="primary">DHRS7</name>
    <name evidence="2" type="ORF">DERP_011193</name>
</gene>
<dbReference type="InterPro" id="IPR002347">
    <property type="entry name" value="SDR_fam"/>
</dbReference>
<dbReference type="PROSITE" id="PS00061">
    <property type="entry name" value="ADH_SHORT"/>
    <property type="match status" value="2"/>
</dbReference>
<keyword evidence="3" id="KW-1185">Reference proteome</keyword>
<evidence type="ECO:0000256" key="1">
    <source>
        <dbReference type="ARBA" id="ARBA00023002"/>
    </source>
</evidence>
<accession>A0ABQ8JCD8</accession>
<dbReference type="Proteomes" id="UP000887458">
    <property type="component" value="Unassembled WGS sequence"/>
</dbReference>